<evidence type="ECO:0000256" key="2">
    <source>
        <dbReference type="SAM" id="Phobius"/>
    </source>
</evidence>
<protein>
    <submittedName>
        <fullName evidence="3">Uncharacterized protein</fullName>
    </submittedName>
</protein>
<keyword evidence="2" id="KW-0472">Membrane</keyword>
<proteinExistence type="predicted"/>
<dbReference type="AlphaFoldDB" id="A0A8C4PP14"/>
<feature type="compositionally biased region" description="Pro residues" evidence="1">
    <location>
        <begin position="1"/>
        <end position="11"/>
    </location>
</feature>
<keyword evidence="2" id="KW-1133">Transmembrane helix</keyword>
<keyword evidence="2" id="KW-0812">Transmembrane</keyword>
<evidence type="ECO:0000256" key="1">
    <source>
        <dbReference type="SAM" id="MobiDB-lite"/>
    </source>
</evidence>
<evidence type="ECO:0000313" key="3">
    <source>
        <dbReference type="Ensembl" id="ENSEASP00005019980.1"/>
    </source>
</evidence>
<accession>A0A8C4PP14</accession>
<feature type="transmembrane region" description="Helical" evidence="2">
    <location>
        <begin position="68"/>
        <end position="88"/>
    </location>
</feature>
<name>A0A8C4PP14_EQUAS</name>
<dbReference type="Ensembl" id="ENSEAST00005021698.1">
    <property type="protein sequence ID" value="ENSEASP00005019980.1"/>
    <property type="gene ID" value="ENSEASG00005013797.1"/>
</dbReference>
<sequence>LPGPQAHPDPTPHTFLRQSATRRGYGHPDLRRKKPAWDGERRPHDLGRLWGAGAILHRGSPGLSVGPVPLLVVSLLIAASVFMSHIWSKDIRPQPSVRRKNFNVSQTIREKTELKRCYWDS</sequence>
<organism evidence="3">
    <name type="scientific">Equus asinus asinus</name>
    <dbReference type="NCBI Taxonomy" id="83772"/>
    <lineage>
        <taxon>Eukaryota</taxon>
        <taxon>Metazoa</taxon>
        <taxon>Chordata</taxon>
        <taxon>Craniata</taxon>
        <taxon>Vertebrata</taxon>
        <taxon>Euteleostomi</taxon>
        <taxon>Mammalia</taxon>
        <taxon>Eutheria</taxon>
        <taxon>Laurasiatheria</taxon>
        <taxon>Perissodactyla</taxon>
        <taxon>Equidae</taxon>
        <taxon>Equus</taxon>
    </lineage>
</organism>
<feature type="region of interest" description="Disordered" evidence="1">
    <location>
        <begin position="1"/>
        <end position="41"/>
    </location>
</feature>
<reference evidence="3" key="1">
    <citation type="submission" date="2023-03" db="UniProtKB">
        <authorList>
            <consortium name="Ensembl"/>
        </authorList>
    </citation>
    <scope>IDENTIFICATION</scope>
</reference>